<feature type="chain" id="PRO_5015544142" evidence="1">
    <location>
        <begin position="28"/>
        <end position="212"/>
    </location>
</feature>
<dbReference type="SUPFAM" id="SSF82153">
    <property type="entry name" value="FAS1 domain"/>
    <property type="match status" value="1"/>
</dbReference>
<dbReference type="Pfam" id="PF02469">
    <property type="entry name" value="Fasciclin"/>
    <property type="match status" value="1"/>
</dbReference>
<dbReference type="PANTHER" id="PTHR10900:SF77">
    <property type="entry name" value="FI19380P1"/>
    <property type="match status" value="1"/>
</dbReference>
<dbReference type="InterPro" id="IPR000782">
    <property type="entry name" value="FAS1_domain"/>
</dbReference>
<dbReference type="PROSITE" id="PS50213">
    <property type="entry name" value="FAS1"/>
    <property type="match status" value="1"/>
</dbReference>
<sequence length="212" mass="22930">MKTTTKIQNLFLKSFIFALLIVFSACEKESLSENVTAVDASAKSSPAAQQGELTIVEIVIANATDEEDPQFTYLLKALVATDLAGVFAGEDNYTVFAPTDAAFIAALGEDFDFDNIDDDTKAFLTNVLLYHVTDGRRFSNSVLGNKNPKKIEMLNEAMIYVNSGGGIDTNDEGMEINANIVLPIEEDDPKLFDIAATNGVIHVIDAVLLPAE</sequence>
<gene>
    <name evidence="3" type="ORF">C8P64_3244</name>
</gene>
<name>A0A2T6ACB2_9FLAO</name>
<organism evidence="3 4">
    <name type="scientific">Christiangramia gaetbulicola</name>
    <dbReference type="NCBI Taxonomy" id="703340"/>
    <lineage>
        <taxon>Bacteria</taxon>
        <taxon>Pseudomonadati</taxon>
        <taxon>Bacteroidota</taxon>
        <taxon>Flavobacteriia</taxon>
        <taxon>Flavobacteriales</taxon>
        <taxon>Flavobacteriaceae</taxon>
        <taxon>Christiangramia</taxon>
    </lineage>
</organism>
<keyword evidence="1" id="KW-0732">Signal</keyword>
<accession>A0A2T6ACB2</accession>
<dbReference type="RefSeq" id="WP_108173112.1">
    <property type="nucleotide sequence ID" value="NZ_QBKQ01000005.1"/>
</dbReference>
<feature type="domain" description="FAS1" evidence="2">
    <location>
        <begin position="58"/>
        <end position="208"/>
    </location>
</feature>
<dbReference type="Gene3D" id="2.30.180.10">
    <property type="entry name" value="FAS1 domain"/>
    <property type="match status" value="1"/>
</dbReference>
<evidence type="ECO:0000259" key="2">
    <source>
        <dbReference type="PROSITE" id="PS50213"/>
    </source>
</evidence>
<dbReference type="InterPro" id="IPR036378">
    <property type="entry name" value="FAS1_dom_sf"/>
</dbReference>
<keyword evidence="4" id="KW-1185">Reference proteome</keyword>
<dbReference type="EMBL" id="QBKQ01000005">
    <property type="protein sequence ID" value="PTX41444.1"/>
    <property type="molecule type" value="Genomic_DNA"/>
</dbReference>
<dbReference type="InterPro" id="IPR050904">
    <property type="entry name" value="Adhesion/Biosynth-related"/>
</dbReference>
<evidence type="ECO:0000313" key="4">
    <source>
        <dbReference type="Proteomes" id="UP000244174"/>
    </source>
</evidence>
<evidence type="ECO:0000256" key="1">
    <source>
        <dbReference type="SAM" id="SignalP"/>
    </source>
</evidence>
<evidence type="ECO:0000313" key="3">
    <source>
        <dbReference type="EMBL" id="PTX41444.1"/>
    </source>
</evidence>
<dbReference type="PANTHER" id="PTHR10900">
    <property type="entry name" value="PERIOSTIN-RELATED"/>
    <property type="match status" value="1"/>
</dbReference>
<dbReference type="PROSITE" id="PS51257">
    <property type="entry name" value="PROKAR_LIPOPROTEIN"/>
    <property type="match status" value="1"/>
</dbReference>
<dbReference type="GO" id="GO:0005615">
    <property type="term" value="C:extracellular space"/>
    <property type="evidence" value="ECO:0007669"/>
    <property type="project" value="TreeGrafter"/>
</dbReference>
<dbReference type="OrthoDB" id="1119934at2"/>
<dbReference type="Proteomes" id="UP000244174">
    <property type="component" value="Unassembled WGS sequence"/>
</dbReference>
<dbReference type="SMART" id="SM00554">
    <property type="entry name" value="FAS1"/>
    <property type="match status" value="1"/>
</dbReference>
<reference evidence="3 4" key="1">
    <citation type="submission" date="2018-04" db="EMBL/GenBank/DDBJ databases">
        <title>Genomic Encyclopedia of Archaeal and Bacterial Type Strains, Phase II (KMG-II): from individual species to whole genera.</title>
        <authorList>
            <person name="Goeker M."/>
        </authorList>
    </citation>
    <scope>NUCLEOTIDE SEQUENCE [LARGE SCALE GENOMIC DNA]</scope>
    <source>
        <strain evidence="3 4">DSM 23082</strain>
    </source>
</reference>
<feature type="signal peptide" evidence="1">
    <location>
        <begin position="1"/>
        <end position="27"/>
    </location>
</feature>
<protein>
    <submittedName>
        <fullName evidence="3">Putative surface protein with fasciclin (FAS1) repeats</fullName>
    </submittedName>
</protein>
<dbReference type="AlphaFoldDB" id="A0A2T6ACB2"/>
<proteinExistence type="predicted"/>
<comment type="caution">
    <text evidence="3">The sequence shown here is derived from an EMBL/GenBank/DDBJ whole genome shotgun (WGS) entry which is preliminary data.</text>
</comment>